<dbReference type="Pfam" id="PF00583">
    <property type="entry name" value="Acetyltransf_1"/>
    <property type="match status" value="1"/>
</dbReference>
<name>A0A3E3IB32_9FIRM</name>
<dbReference type="InterPro" id="IPR000182">
    <property type="entry name" value="GNAT_dom"/>
</dbReference>
<dbReference type="Gene3D" id="3.40.630.30">
    <property type="match status" value="1"/>
</dbReference>
<gene>
    <name evidence="2" type="ORF">DXC51_04015</name>
</gene>
<reference evidence="2" key="1">
    <citation type="submission" date="2018-08" db="EMBL/GenBank/DDBJ databases">
        <title>A genome reference for cultivated species of the human gut microbiota.</title>
        <authorList>
            <person name="Zou Y."/>
            <person name="Xue W."/>
            <person name="Luo G."/>
        </authorList>
    </citation>
    <scope>NUCLEOTIDE SEQUENCE [LARGE SCALE GENOMIC DNA]</scope>
    <source>
        <strain evidence="2">TF05-5AC</strain>
    </source>
</reference>
<dbReference type="GO" id="GO:0016747">
    <property type="term" value="F:acyltransferase activity, transferring groups other than amino-acyl groups"/>
    <property type="evidence" value="ECO:0007669"/>
    <property type="project" value="InterPro"/>
</dbReference>
<proteinExistence type="predicted"/>
<feature type="domain" description="N-acetyltransferase" evidence="1">
    <location>
        <begin position="113"/>
        <end position="256"/>
    </location>
</feature>
<protein>
    <submittedName>
        <fullName evidence="2">GNAT family N-acetyltransferase</fullName>
    </submittedName>
</protein>
<dbReference type="CDD" id="cd04301">
    <property type="entry name" value="NAT_SF"/>
    <property type="match status" value="1"/>
</dbReference>
<dbReference type="SUPFAM" id="SSF55729">
    <property type="entry name" value="Acyl-CoA N-acyltransferases (Nat)"/>
    <property type="match status" value="1"/>
</dbReference>
<dbReference type="GeneID" id="97986073"/>
<dbReference type="RefSeq" id="WP_117543781.1">
    <property type="nucleotide sequence ID" value="NZ_QVLV01000002.1"/>
</dbReference>
<evidence type="ECO:0000259" key="1">
    <source>
        <dbReference type="PROSITE" id="PS51186"/>
    </source>
</evidence>
<dbReference type="AlphaFoldDB" id="A0A3E3IB32"/>
<keyword evidence="3" id="KW-1185">Reference proteome</keyword>
<organism evidence="2 3">
    <name type="scientific">Eisenbergiella massiliensis</name>
    <dbReference type="NCBI Taxonomy" id="1720294"/>
    <lineage>
        <taxon>Bacteria</taxon>
        <taxon>Bacillati</taxon>
        <taxon>Bacillota</taxon>
        <taxon>Clostridia</taxon>
        <taxon>Lachnospirales</taxon>
        <taxon>Lachnospiraceae</taxon>
        <taxon>Eisenbergiella</taxon>
    </lineage>
</organism>
<sequence>MTNKDIMRTATEQSALEANCSPEDFFRSENIVTISTGNKGARRKLALPAYCNLISYGSNIVASVNPAVKETVEKYLEQFEPGHCFGTPNIYLLNDAFRRDGMCICFMAEFFLPDVERLKERECGFRMEMLRPEDLTQFYVPEWSNALTSGCRELDVLAVGAYDGARLVGLAGCSADCDTMWQIGIDVLPEYRRQGIASALTSRLALEILAAGRVPYYCVAWANVKSVRNAVQSGFIPAWVELNAKTISFSNALTGRKVPENTKKTCPT</sequence>
<keyword evidence="2" id="KW-0808">Transferase</keyword>
<dbReference type="InterPro" id="IPR016181">
    <property type="entry name" value="Acyl_CoA_acyltransferase"/>
</dbReference>
<dbReference type="PROSITE" id="PS51186">
    <property type="entry name" value="GNAT"/>
    <property type="match status" value="1"/>
</dbReference>
<dbReference type="Proteomes" id="UP000260812">
    <property type="component" value="Unassembled WGS sequence"/>
</dbReference>
<evidence type="ECO:0000313" key="3">
    <source>
        <dbReference type="Proteomes" id="UP000260812"/>
    </source>
</evidence>
<evidence type="ECO:0000313" key="2">
    <source>
        <dbReference type="EMBL" id="RGE64243.1"/>
    </source>
</evidence>
<comment type="caution">
    <text evidence="2">The sequence shown here is derived from an EMBL/GenBank/DDBJ whole genome shotgun (WGS) entry which is preliminary data.</text>
</comment>
<accession>A0A3E3IB32</accession>
<dbReference type="EMBL" id="QVLV01000002">
    <property type="protein sequence ID" value="RGE64243.1"/>
    <property type="molecule type" value="Genomic_DNA"/>
</dbReference>